<keyword evidence="15" id="KW-1043">Host membrane</keyword>
<feature type="compositionally biased region" description="Basic and acidic residues" evidence="22">
    <location>
        <begin position="1749"/>
        <end position="1765"/>
    </location>
</feature>
<dbReference type="GO" id="GO:0020002">
    <property type="term" value="C:host cell plasma membrane"/>
    <property type="evidence" value="ECO:0007669"/>
    <property type="project" value="UniProtKB-SubCell"/>
</dbReference>
<keyword evidence="4" id="KW-1032">Host cell membrane</keyword>
<organism evidence="25 26">
    <name type="scientific">Vibrio cholerae</name>
    <dbReference type="NCBI Taxonomy" id="666"/>
    <lineage>
        <taxon>Bacteria</taxon>
        <taxon>Pseudomonadati</taxon>
        <taxon>Pseudomonadota</taxon>
        <taxon>Gammaproteobacteria</taxon>
        <taxon>Vibrionales</taxon>
        <taxon>Vibrionaceae</taxon>
        <taxon>Vibrio</taxon>
    </lineage>
</organism>
<evidence type="ECO:0000256" key="10">
    <source>
        <dbReference type="ARBA" id="ARBA00022737"/>
    </source>
</evidence>
<dbReference type="Pfam" id="PF07634">
    <property type="entry name" value="RtxA"/>
    <property type="match status" value="41"/>
</dbReference>
<feature type="compositionally biased region" description="Basic and acidic residues" evidence="22">
    <location>
        <begin position="1797"/>
        <end position="1815"/>
    </location>
</feature>
<feature type="region of interest" description="Disordered" evidence="22">
    <location>
        <begin position="4090"/>
        <end position="4129"/>
    </location>
</feature>
<dbReference type="PANTHER" id="PTHR12277:SF81">
    <property type="entry name" value="PROTEIN ABHD13"/>
    <property type="match status" value="1"/>
</dbReference>
<feature type="domain" description="Peptidase C80" evidence="23">
    <location>
        <begin position="3462"/>
        <end position="3646"/>
    </location>
</feature>
<keyword evidence="21" id="KW-0547">Nucleotide-binding</keyword>
<evidence type="ECO:0000313" key="26">
    <source>
        <dbReference type="Proteomes" id="UP000323225"/>
    </source>
</evidence>
<keyword evidence="12" id="KW-0788">Thiol protease</keyword>
<evidence type="ECO:0000313" key="25">
    <source>
        <dbReference type="EMBL" id="KAA1253881.1"/>
    </source>
</evidence>
<dbReference type="Gene3D" id="2.60.120.260">
    <property type="entry name" value="Galactose-binding domain-like"/>
    <property type="match status" value="1"/>
</dbReference>
<feature type="compositionally biased region" description="Basic and acidic residues" evidence="22">
    <location>
        <begin position="1823"/>
        <end position="1832"/>
    </location>
</feature>
<keyword evidence="17" id="KW-0446">Lipid-binding</keyword>
<dbReference type="InterPro" id="IPR020974">
    <property type="entry name" value="CPD_dom"/>
</dbReference>
<keyword evidence="21" id="KW-0436">Ligase</keyword>
<evidence type="ECO:0000256" key="1">
    <source>
        <dbReference type="ARBA" id="ARBA00001946"/>
    </source>
</evidence>
<dbReference type="GO" id="GO:0046872">
    <property type="term" value="F:metal ion binding"/>
    <property type="evidence" value="ECO:0007669"/>
    <property type="project" value="UniProtKB-KW"/>
</dbReference>
<feature type="region of interest" description="Disordered" evidence="22">
    <location>
        <begin position="1749"/>
        <end position="1903"/>
    </location>
</feature>
<dbReference type="InterPro" id="IPR048568">
    <property type="entry name" value="RtxA_C"/>
</dbReference>
<feature type="compositionally biased region" description="Polar residues" evidence="22">
    <location>
        <begin position="1660"/>
        <end position="1679"/>
    </location>
</feature>
<dbReference type="GO" id="GO:0008234">
    <property type="term" value="F:cysteine-type peptidase activity"/>
    <property type="evidence" value="ECO:0007669"/>
    <property type="project" value="UniProtKB-KW"/>
</dbReference>
<keyword evidence="16" id="KW-0843">Virulence</keyword>
<dbReference type="GO" id="GO:0008289">
    <property type="term" value="F:lipid binding"/>
    <property type="evidence" value="ECO:0007669"/>
    <property type="project" value="UniProtKB-KW"/>
</dbReference>
<dbReference type="CDD" id="cd20501">
    <property type="entry name" value="C80_RtxA-like"/>
    <property type="match status" value="1"/>
</dbReference>
<dbReference type="GO" id="GO:0007015">
    <property type="term" value="P:actin filament organization"/>
    <property type="evidence" value="ECO:0007669"/>
    <property type="project" value="InterPro"/>
</dbReference>
<dbReference type="SUPFAM" id="SSF158842">
    <property type="entry name" value="PMT central region-like"/>
    <property type="match status" value="1"/>
</dbReference>
<evidence type="ECO:0000256" key="21">
    <source>
        <dbReference type="PROSITE-ProRule" id="PRU01108"/>
    </source>
</evidence>
<feature type="binding site" evidence="21">
    <location>
        <position position="2003"/>
    </location>
    <ligand>
        <name>Mg(2+)</name>
        <dbReference type="ChEBI" id="CHEBI:18420"/>
        <label>2</label>
        <note>catalytic; for actin cross-linking activity</note>
    </ligand>
</feature>
<dbReference type="InterPro" id="IPR000073">
    <property type="entry name" value="AB_hydrolase_1"/>
</dbReference>
<dbReference type="InterPro" id="IPR038383">
    <property type="entry name" value="CPD_dom_sf"/>
</dbReference>
<evidence type="ECO:0000256" key="16">
    <source>
        <dbReference type="ARBA" id="ARBA00023026"/>
    </source>
</evidence>
<evidence type="ECO:0000256" key="6">
    <source>
        <dbReference type="ARBA" id="ARBA00022656"/>
    </source>
</evidence>
<dbReference type="Gene3D" id="3.40.50.11050">
    <property type="match status" value="1"/>
</dbReference>
<keyword evidence="6" id="KW-0800">Toxin</keyword>
<dbReference type="PANTHER" id="PTHR12277">
    <property type="entry name" value="ALPHA/BETA HYDROLASE DOMAIN-CONTAINING PROTEIN"/>
    <property type="match status" value="1"/>
</dbReference>
<dbReference type="Gene3D" id="1.10.3680.20">
    <property type="entry name" value="Actin cross-linking domain"/>
    <property type="match status" value="1"/>
</dbReference>
<name>A0A5Q6PGG9_VIBCL</name>
<dbReference type="NCBIfam" id="NF012221">
    <property type="entry name" value="MARTX_Nterm"/>
    <property type="match status" value="1"/>
</dbReference>
<comment type="caution">
    <text evidence="25">The sequence shown here is derived from an EMBL/GenBank/DDBJ whole genome shotgun (WGS) entry which is preliminary data.</text>
</comment>
<dbReference type="Proteomes" id="UP000323225">
    <property type="component" value="Unassembled WGS sequence"/>
</dbReference>
<dbReference type="PROSITE" id="PS51772">
    <property type="entry name" value="ACD"/>
    <property type="match status" value="1"/>
</dbReference>
<dbReference type="InterPro" id="IPR029058">
    <property type="entry name" value="AB_hydrolase_fold"/>
</dbReference>
<feature type="compositionally biased region" description="Polar residues" evidence="22">
    <location>
        <begin position="3414"/>
        <end position="3426"/>
    </location>
</feature>
<sequence length="4558" mass="485063">MVFYLIPKRRVWLMGKPFWRSVEYFFTGNYSADDGNNNIVAIGFGGQIHAYGGDDHVTVGSIGATVYTGSGNDTVVGGSAYLKVEDSTGHLTVKGAAGYADINKSGDGNVSFAGAAGGVSIDHLGNHGDVSYGGAAAYNGITRKGLSGNVTFAGAGGYNALWHETNQGNLSFTGAGAGNKLDRTWFNRYQGSHGDVTFDGAGAANSISSRVETGNITFRGAGADNHLVRKGKVGDITLQGAGASNRIERTHQAEDVYTQTRGNIRFEGVGGYNSLYSDVAHGDIHFSGGGAYNTIIRKGSGNDFAKEGMTNAKADEIVLTKAVMSGSWIGQDHHVTAVKSASEPNTYLFAFADSTYTKINKVQLRNDPQTGELKYYSTAWYKEGNHLSNLANQDISDNGGFTAVNINGAYTLSDLKVEHQQSVTVHAVEKSLTEYEWVTYANGAVIDAKEVSLSDAKMGGHAIYADGTKVDVKAVKSNRQPNTYIYAKVLGPYTKIVVVELANDPETGALKYQARSWYKEGDHTANIANQDISSATGYNPMGKGGYSLSDLHYSVNAVRSTSETVADIEEYTDQTLFKPANDSGESSGDVRFNGAGGGNVIKSNVTRGNVHFNGGGIANVILHSSQFGNTEFNGGGAANVIVKSGEEGDLTFRGAGLANVLVHQSKQGKMDVYAGGAVNVLVRIGDGQYLAHLLAYGNISVHKGNGNSRVVMLGGYNTHTQIGSGNGLWLAAGGFNVMTQVGKGDVASVLAGGANVLTKVGDGDLTAGMLGGANVITHISGDNETSNTTAVALGGANILTKKGKGNTLAVMGGGANVLTHVGDGTTTGVMVGGANILTKVGNGDTTGIMLGVGNVLTHVGDGQTLGVMGAAGNIFTKVGDGTSIAVMIGAGNIFTHVGEGNAWALMGGLGNVFTKVGNGDALALMVAEANVFTHIGDGMSVALMLAKGNVATKVGNGTTLAAMVGNANIFTHIGHGSTFAAMIGQANIMTKVGNDLTAALMVGKANIMTHVGDGTSLGLFAGEVNVMTKVGNGTTLAAMFGKANIMTHVGDGLTGVLALGEANIVTKVGDDFMGVVAAAKANVVTHVGDATTAAVLAGKGNILTKVGEGTTVGLLISDVGNVMTQVGEGTTIGIAKGKANLITKVGDGLGVNVAWGQANVFTQVGDGDCYNFAKGEANLITKVGDGQEVSVVQGEANIITHVGNGDDYTGAWGKANVITKVGHGQNVVLAKGEANIVTQVGDGDSFNALWSKGNIVTKVGDGMQVTAAKGQANITTTVGNGLNVTAAYGDANINTKVGDGVSVNVAWGKYNINTKVGDGLNVAVMKGKANANIHVGDGLNINASYAQNNVAIKVGNGDFYSLAVASSNTSSNKLSALFDNIKQTVLGVGGSQAINYLVQGDEASSSGTHKGRGAIATPEITKLDGFQMDAIKEVGSDLGDSLTGSVTKVDTPDLNKMQHALNVDDSSVQAPNLIVNGDFEQGEHGWQSTHGVEASYAGSVYGVEGEGHGARVTELDTYTNTSLYQDLANLAQGEVIAVSFDFAKRVGLSNNEGIEVLWNGEVVFSSSGDESAWQQKTLKLTAQAGSNRIEFKGTGHNDGLGYILDNVVATSESSQQANAIREHATQNPAAQNALSDKERAEADRHRLEQEKQKQLDAVAGSQSQLESTDQQALENNGQAQRDAVQEESEAITAELTKLAQGLDVLDSQATHTGESGDQWRNEFASGLLAGVQTQLDDAKQLANDKIAEAKQTHTDNQNKVKDAVAKSEAGVAKGEQNRAGAEQDIADAQADAKKRKADALAKGKDAQQAESDAHHAVNNAQSRGDRDVELAENKANQAQADAQGAKQNEGDRPDREGVAGSGLSGNAHSVEGAGETGSHVNADSQTNADGRFSEGLSEQEQEALEGATNAVNRLQINAGIRAKNRGSSMTSMFSETNSKSIVVPTKVSPELERQEVTRRDVRISGVNLESLSAVQGSQPTGQLASKSVPGFKSHFASTSIGIENELSGLVVVLPKNSAQTFGYVHDSQGNPLFMLTKDMNQGGYSNPVGINDIQGVNNWQTHTIELVTYPSEISDTAAIESRKEAMLWLAKEFTEHINQSNHQSLPHLVSDDGRFTLVISNSKHLIAAGNGTSIDAQGKTIGMTPSGQQATMAISAKEFGTSSSPEVRLLESAPWYQAGLRDEFLANAKNTTLDDPATAQNVYAYLTSVYSKTADLAKEYGIYINDWDPASEGFSPNAQGLTDPKVKNAWSILPRTKPVRMLELLSAEDSRYVRQQIAEKLKGTYSESLAKNVFEYFQYGGEVAGHGINNATTGSVQQPEPAILFEFRSVPSALSDFVPKTASTVKVDVKALDHFDSASRKAIITEVNALVSGSEDFDAWYQEYRASKGQPPVKNPKSSASANHKAEWLMTQHAEQWAKITAPYTDNHETLTSTKLAPNDKEELHALGETSNLENNKQQENVASIINTMLNDMLPFYALRTERNLLVQEGDEGFEVRAWPGTEDKSKTIILEDPEDAAQHKAIERFILANFDNFEQMPDELFLVDNKVISHHEGRTHVLAQKVDGAWQYNATVELMSVTELLDAANVTGKIRGESYQQVIDALTDYHASITEHADYEPESVEKLLNLRKKIEGYVLGHPDSGRVEAMNSLLNQVNTRLDEVSLLSVAEQAIQAQDSFSRLYDQLEAANLKESKHLYLDQNGDFVTKGKGNLANIDLLGSCEAVLEKVKLTVSNEYGQTVADTIFAGLSAKDLAKDGKGVDIAGLNTVHQAIEQHLSPVSATLYIWKPSDHSALGHAALQIGQGRTQLEGQAAADFNQQNYVSWWPLGSKSSNISNILNVATKDQPDLKLRWSDFSQPAHQNDTLEHDVASEENDGFGLHDGDIKLKRFIEKLNVAKGIDASFKEASEGYASVLLGNPDMLETTGIPAHVFQPFVEQWNDTSYDMMDVANRFAQELRLQAQRSDDPELLEKRIGNVVRQFAERALEEIETFKASQADQGRVFRINLEGLDVAAMQAEWHRLSNDPDARYQLLTKNCSSTVAKVLKAGGADKLIGHTWLPKFGVWTPTELFNFGQALQEAQLEIAAKKQSHQVTDVLDALSGNEKPKENVAIENDGTPPRDKESLSPLTRFLNNELYGDKEARRKIGEITQTLLDHAVEKGESQKITLQGEAGRLTGYYHQGTAPSEGETSSPSGKVVLFLHGSGSSAEEQASAIRNHYQKQGIDMLAVNLRGYGESDGGPSEKGLYQDARTMFNYLVNDKGIDPSNIIIHGYSMGGPIAADLARYAAQNGQAVSGLLLDRPMPSMTKAITAHEVANPAGIVGAIAKAVNGQFSVEKNLEGLPKETSILLLTDNEGLGNEGEKLRTKLTASGYNVTGEQTFYGHEASNRLMSQYADQIVSGLSSSASVDEDLDQQGLDTTSTKDQGVSNKDDHLQVVDSKEALADGKILHNQDVNGWGPITVTPTTDGGETRFDGQIIVQMENDDVVAKAAANLAGKHPESSVVVQLDSDGNYRVVYGDPSKLDGKLRWQLVGHGRDHSESNNTRLSGYSADELAVKLAKFQQSFNQAENINNKPDHISIVGCSLVSDDKQKGFGHQFINAMDANGLRVDVSVRSSVLAIDEAGRKHTKDANGDWVQKAENNKVSLSWDAQGEVVAKDERIRNGIAEGDIDLSRIGVSDVDELARGAIGDNNDVFDAPEKRKPETEVIANSSSSNQLSYSGNIQVNVGEGEFTAVNWGTSNVGIKVGTGGFKSLAFGDNNVMVHIGDGESKHSVDIGGYQALEGAQMFLGNRNVSFNFGHSNDLILMMDKSIPTPPLVNPFDGAARISGVLQGIATSGEGEDWLAAQEQQWTLSGAKKFVKDMSGLDQSSSVDYTTLVELDSQNERDSRGLKHDAEATLNKQYNQWLSGNGNSGTSQLSRADKLHQANEKLAFNFAVGGQGADIQVTTGNWNFMFGDNIQSILDTNLGSLFGLMTQQFTATGQAKTTFTYTPQDLPRQLKNKLLGQLAGVGAETTLADIFGVDYTASGQIVSRNGQAVDGVAILKEMLEVIGEFSGDQLQAFVDPAKLLDSLKAGIDMGADGIKSFAETHGLKEKAPEEEKDNSSVSVNGANVNSAQGATMADGNTETAETQDRALGFNSLNLPNLFATIFSQDKQKEMKSLVENLKQNLTADLLNMKEKTFDFLRNSGHLQGDGDINISLGNYNFNWGGDGKDLGAYLGDNNNFWGGRGDDVFYATGTSNIFTGGEGHDMGVLMGRENMMFGGDGNDTAVVAGRINHVFLGAGDDQSFVFGEGGEIDTGSGRDYVVTSGNFNRVDTGDDQDYSVTIGNNNQVELGAGNDFANVFGNYNRINAGAGNDVVKLMGYHAVLNGGDGDDHLIATAISKFSQFNGGEGRDLMVLGGYQNTFKGGTDVDSFVVSGDVIDNLVEDIRSEDNIVFNGIDWQKLWFERSGYDLKLSILRDPSNDSDQSKFEHIGSVTFSDYFNGNRAQVVIGMSEKDLSGEREYTMLSDSAIDALVQAMSGFEPQAGDNGFIDSLESKSQAAISMAWSDMVHKKGLMV</sequence>
<feature type="compositionally biased region" description="Polar residues" evidence="22">
    <location>
        <begin position="1878"/>
        <end position="1888"/>
    </location>
</feature>
<evidence type="ECO:0000259" key="24">
    <source>
        <dbReference type="PROSITE" id="PS51772"/>
    </source>
</evidence>
<comment type="subcellular location">
    <subcellularLocation>
        <location evidence="2">Host cell membrane</location>
    </subcellularLocation>
    <subcellularLocation>
        <location evidence="20">Host cytoplasm</location>
        <location evidence="20">Host cytosol</location>
    </subcellularLocation>
    <subcellularLocation>
        <location evidence="3">Secreted</location>
    </subcellularLocation>
</comment>
<dbReference type="GO" id="GO:0090729">
    <property type="term" value="F:toxin activity"/>
    <property type="evidence" value="ECO:0007669"/>
    <property type="project" value="UniProtKB-KW"/>
</dbReference>
<dbReference type="GO" id="GO:0006508">
    <property type="term" value="P:proteolysis"/>
    <property type="evidence" value="ECO:0007669"/>
    <property type="project" value="UniProtKB-KW"/>
</dbReference>
<feature type="region of interest" description="Disordered" evidence="22">
    <location>
        <begin position="3404"/>
        <end position="3426"/>
    </location>
</feature>
<keyword evidence="19" id="KW-1035">Host cytoplasm</keyword>
<dbReference type="GO" id="GO:0016874">
    <property type="term" value="F:ligase activity"/>
    <property type="evidence" value="ECO:0007669"/>
    <property type="project" value="UniProtKB-KW"/>
</dbReference>
<evidence type="ECO:0000256" key="13">
    <source>
        <dbReference type="ARBA" id="ARBA00022813"/>
    </source>
</evidence>
<evidence type="ECO:0000256" key="22">
    <source>
        <dbReference type="SAM" id="MobiDB-lite"/>
    </source>
</evidence>
<evidence type="ECO:0000256" key="2">
    <source>
        <dbReference type="ARBA" id="ARBA00004165"/>
    </source>
</evidence>
<comment type="cofactor">
    <cofactor evidence="1">
        <name>Mg(2+)</name>
        <dbReference type="ChEBI" id="CHEBI:18420"/>
    </cofactor>
</comment>
<dbReference type="SUPFAM" id="SSF53474">
    <property type="entry name" value="alpha/beta-Hydrolases"/>
    <property type="match status" value="1"/>
</dbReference>
<feature type="region of interest" description="Disordered" evidence="22">
    <location>
        <begin position="1623"/>
        <end position="1688"/>
    </location>
</feature>
<feature type="compositionally biased region" description="Low complexity" evidence="22">
    <location>
        <begin position="1779"/>
        <end position="1789"/>
    </location>
</feature>
<dbReference type="InterPro" id="IPR032074">
    <property type="entry name" value="ACD_dom"/>
</dbReference>
<evidence type="ECO:0000256" key="12">
    <source>
        <dbReference type="ARBA" id="ARBA00022807"/>
    </source>
</evidence>
<feature type="binding site" evidence="21">
    <location>
        <position position="2065"/>
    </location>
    <ligand>
        <name>Mg(2+)</name>
        <dbReference type="ChEBI" id="CHEBI:18420"/>
        <label>2</label>
        <note>catalytic; for actin cross-linking activity</note>
    </ligand>
</feature>
<dbReference type="PROSITE" id="PS51771">
    <property type="entry name" value="CGT_MARTX_CPD"/>
    <property type="match status" value="1"/>
</dbReference>
<reference evidence="25 26" key="1">
    <citation type="submission" date="2019-09" db="EMBL/GenBank/DDBJ databases">
        <authorList>
            <person name="Kritzky A."/>
            <person name="Schelkanova E.Y."/>
            <person name="Alkhova Z.V."/>
            <person name="Smirnova N.I."/>
        </authorList>
    </citation>
    <scope>NUCLEOTIDE SEQUENCE [LARGE SCALE GENOMIC DNA]</scope>
    <source>
        <strain evidence="25 26">M1526</strain>
    </source>
</reference>
<keyword evidence="10" id="KW-0677">Repeat</keyword>
<dbReference type="InterPro" id="IPR049824">
    <property type="entry name" value="RtxA-like_C80"/>
</dbReference>
<evidence type="ECO:0000256" key="4">
    <source>
        <dbReference type="ARBA" id="ARBA00022511"/>
    </source>
</evidence>
<keyword evidence="18" id="KW-0472">Membrane</keyword>
<dbReference type="GO" id="GO:0016740">
    <property type="term" value="F:transferase activity"/>
    <property type="evidence" value="ECO:0007669"/>
    <property type="project" value="UniProtKB-KW"/>
</dbReference>
<feature type="binding site" evidence="21">
    <location>
        <position position="2255"/>
    </location>
    <ligand>
        <name>ATP</name>
        <dbReference type="ChEBI" id="CHEBI:30616"/>
    </ligand>
</feature>
<feature type="binding site" evidence="21">
    <location>
        <position position="2149"/>
    </location>
    <ligand>
        <name>Mg(2+)</name>
        <dbReference type="ChEBI" id="CHEBI:18420"/>
        <label>1</label>
        <note>catalytic; for actin cross-linking activity</note>
    </ligand>
</feature>
<feature type="compositionally biased region" description="Basic and acidic residues" evidence="22">
    <location>
        <begin position="1635"/>
        <end position="1654"/>
    </location>
</feature>
<dbReference type="Gene3D" id="2.160.20.160">
    <property type="match status" value="1"/>
</dbReference>
<proteinExistence type="predicted"/>
<keyword evidence="7" id="KW-0645">Protease</keyword>
<feature type="compositionally biased region" description="Polar residues" evidence="22">
    <location>
        <begin position="1625"/>
        <end position="1634"/>
    </location>
</feature>
<dbReference type="InterPro" id="IPR011049">
    <property type="entry name" value="Serralysin-like_metalloprot_C"/>
</dbReference>
<dbReference type="Pfam" id="PF16671">
    <property type="entry name" value="ACD"/>
    <property type="match status" value="1"/>
</dbReference>
<evidence type="ECO:0000256" key="5">
    <source>
        <dbReference type="ARBA" id="ARBA00022525"/>
    </source>
</evidence>
<feature type="compositionally biased region" description="Low complexity" evidence="22">
    <location>
        <begin position="4102"/>
        <end position="4114"/>
    </location>
</feature>
<evidence type="ECO:0000259" key="23">
    <source>
        <dbReference type="PROSITE" id="PS51771"/>
    </source>
</evidence>
<dbReference type="SUPFAM" id="SSF51120">
    <property type="entry name" value="beta-Roll"/>
    <property type="match status" value="2"/>
</dbReference>
<evidence type="ECO:0000256" key="9">
    <source>
        <dbReference type="ARBA" id="ARBA00022723"/>
    </source>
</evidence>
<dbReference type="Gene3D" id="3.40.50.1820">
    <property type="entry name" value="alpha/beta hydrolase"/>
    <property type="match status" value="1"/>
</dbReference>
<evidence type="ECO:0000256" key="19">
    <source>
        <dbReference type="ARBA" id="ARBA00023200"/>
    </source>
</evidence>
<dbReference type="Gene3D" id="1.20.140.180">
    <property type="match status" value="1"/>
</dbReference>
<protein>
    <submittedName>
        <fullName evidence="25">MARTX multifunctional-autoprocessing repeats-in-toxin holotoxin RtxA</fullName>
    </submittedName>
</protein>
<keyword evidence="11" id="KW-0378">Hydrolase</keyword>
<dbReference type="GO" id="GO:0044164">
    <property type="term" value="C:host cell cytosol"/>
    <property type="evidence" value="ECO:0007669"/>
    <property type="project" value="UniProtKB-SubCell"/>
</dbReference>
<evidence type="ECO:0000256" key="14">
    <source>
        <dbReference type="ARBA" id="ARBA00022842"/>
    </source>
</evidence>
<keyword evidence="9 21" id="KW-0479">Metal-binding</keyword>
<dbReference type="Pfam" id="PF11647">
    <property type="entry name" value="MLD"/>
    <property type="match status" value="1"/>
</dbReference>
<feature type="binding site" evidence="21">
    <location>
        <position position="2326"/>
    </location>
    <ligand>
        <name>Mg(2+)</name>
        <dbReference type="ChEBI" id="CHEBI:18420"/>
        <label>1</label>
        <note>catalytic; for actin cross-linking activity</note>
    </ligand>
</feature>
<dbReference type="InterPro" id="IPR011509">
    <property type="entry name" value="RtxA_toxin"/>
</dbReference>
<feature type="binding site" evidence="21">
    <location>
        <position position="2068"/>
    </location>
    <ligand>
        <name>ATP</name>
        <dbReference type="ChEBI" id="CHEBI:30616"/>
    </ligand>
</feature>
<dbReference type="InterPro" id="IPR020972">
    <property type="entry name" value="Dermonecrotic/RTX_toxin_MLD"/>
</dbReference>
<dbReference type="CDD" id="cd16840">
    <property type="entry name" value="toxin_MLD"/>
    <property type="match status" value="1"/>
</dbReference>
<keyword evidence="5" id="KW-0964">Secreted</keyword>
<evidence type="ECO:0000256" key="11">
    <source>
        <dbReference type="ARBA" id="ARBA00022801"/>
    </source>
</evidence>
<gene>
    <name evidence="25" type="primary">rtxA</name>
    <name evidence="25" type="ORF">F0M16_15415</name>
</gene>
<evidence type="ECO:0000256" key="17">
    <source>
        <dbReference type="ARBA" id="ARBA00023121"/>
    </source>
</evidence>
<evidence type="ECO:0000256" key="20">
    <source>
        <dbReference type="ARBA" id="ARBA00023586"/>
    </source>
</evidence>
<dbReference type="GO" id="GO:0005576">
    <property type="term" value="C:extracellular region"/>
    <property type="evidence" value="ECO:0007669"/>
    <property type="project" value="UniProtKB-SubCell"/>
</dbReference>
<accession>A0A5Q6PGG9</accession>
<keyword evidence="8" id="KW-0808">Transferase</keyword>
<dbReference type="FunFam" id="3.40.50.1820:FF:000403">
    <property type="entry name" value="RTX toxin RtxA"/>
    <property type="match status" value="1"/>
</dbReference>
<keyword evidence="21" id="KW-0067">ATP-binding</keyword>
<keyword evidence="14 21" id="KW-0460">Magnesium</keyword>
<evidence type="ECO:0000256" key="7">
    <source>
        <dbReference type="ARBA" id="ARBA00022670"/>
    </source>
</evidence>
<dbReference type="Pfam" id="PF21735">
    <property type="entry name" value="RtxA_C"/>
    <property type="match status" value="6"/>
</dbReference>
<feature type="binding site" evidence="21">
    <location>
        <position position="2003"/>
    </location>
    <ligand>
        <name>Mg(2+)</name>
        <dbReference type="ChEBI" id="CHEBI:18420"/>
        <label>1</label>
        <note>catalytic; for actin cross-linking activity</note>
    </ligand>
</feature>
<evidence type="ECO:0000256" key="15">
    <source>
        <dbReference type="ARBA" id="ARBA00022870"/>
    </source>
</evidence>
<dbReference type="Pfam" id="PF11713">
    <property type="entry name" value="Peptidase_C80"/>
    <property type="match status" value="1"/>
</dbReference>
<feature type="binding site" evidence="21">
    <location>
        <begin position="1999"/>
        <end position="2003"/>
    </location>
    <ligand>
        <name>ATP</name>
        <dbReference type="ChEBI" id="CHEBI:30616"/>
    </ligand>
</feature>
<feature type="domain" description="ACD" evidence="24">
    <location>
        <begin position="1988"/>
        <end position="2422"/>
    </location>
</feature>
<evidence type="ECO:0000256" key="18">
    <source>
        <dbReference type="ARBA" id="ARBA00023136"/>
    </source>
</evidence>
<dbReference type="EMBL" id="VUAA01000017">
    <property type="protein sequence ID" value="KAA1253881.1"/>
    <property type="molecule type" value="Genomic_DNA"/>
</dbReference>
<evidence type="ECO:0000256" key="8">
    <source>
        <dbReference type="ARBA" id="ARBA00022679"/>
    </source>
</evidence>
<dbReference type="GO" id="GO:0005524">
    <property type="term" value="F:ATP binding"/>
    <property type="evidence" value="ECO:0007669"/>
    <property type="project" value="UniProtKB-KW"/>
</dbReference>
<dbReference type="Pfam" id="PF00561">
    <property type="entry name" value="Abhydrolase_1"/>
    <property type="match status" value="1"/>
</dbReference>
<feature type="compositionally biased region" description="Basic and acidic residues" evidence="22">
    <location>
        <begin position="1848"/>
        <end position="1857"/>
    </location>
</feature>
<keyword evidence="13" id="KW-0068">Autocatalytic cleavage</keyword>
<evidence type="ECO:0000256" key="3">
    <source>
        <dbReference type="ARBA" id="ARBA00004613"/>
    </source>
</evidence>